<accession>A0A1F6MQD7</accession>
<dbReference type="EMBL" id="MFQE01000008">
    <property type="protein sequence ID" value="OGH73885.1"/>
    <property type="molecule type" value="Genomic_DNA"/>
</dbReference>
<sequence length="150" mass="17534">MSAELKHKDLSERIIKAYYYVYNRLGYGFLENVYEKSMVIALPMFGVHGRRQVPIRVYFEEQNVGLYFADIVAEELIILELKAAESLCVEHEVQLTNYLRATDIEVGFLFNFGAKPEFRRKVFENKYKEHVREKDPFVSVQSVQSANPSK</sequence>
<reference evidence="1 2" key="1">
    <citation type="journal article" date="2016" name="Nat. Commun.">
        <title>Thousands of microbial genomes shed light on interconnected biogeochemical processes in an aquifer system.</title>
        <authorList>
            <person name="Anantharaman K."/>
            <person name="Brown C.T."/>
            <person name="Hug L.A."/>
            <person name="Sharon I."/>
            <person name="Castelle C.J."/>
            <person name="Probst A.J."/>
            <person name="Thomas B.C."/>
            <person name="Singh A."/>
            <person name="Wilkins M.J."/>
            <person name="Karaoz U."/>
            <person name="Brodie E.L."/>
            <person name="Williams K.H."/>
            <person name="Hubbard S.S."/>
            <person name="Banfield J.F."/>
        </authorList>
    </citation>
    <scope>NUCLEOTIDE SEQUENCE [LARGE SCALE GENOMIC DNA]</scope>
</reference>
<organism evidence="1 2">
    <name type="scientific">Candidatus Magasanikbacteria bacterium RIFCSPHIGHO2_02_FULL_51_14</name>
    <dbReference type="NCBI Taxonomy" id="1798683"/>
    <lineage>
        <taxon>Bacteria</taxon>
        <taxon>Candidatus Magasanikiibacteriota</taxon>
    </lineage>
</organism>
<evidence type="ECO:0000313" key="1">
    <source>
        <dbReference type="EMBL" id="OGH73885.1"/>
    </source>
</evidence>
<gene>
    <name evidence="1" type="ORF">A3C90_03310</name>
</gene>
<dbReference type="Pfam" id="PF13366">
    <property type="entry name" value="PDDEXK_3"/>
    <property type="match status" value="1"/>
</dbReference>
<comment type="caution">
    <text evidence="1">The sequence shown here is derived from an EMBL/GenBank/DDBJ whole genome shotgun (WGS) entry which is preliminary data.</text>
</comment>
<dbReference type="Proteomes" id="UP000177457">
    <property type="component" value="Unassembled WGS sequence"/>
</dbReference>
<dbReference type="AlphaFoldDB" id="A0A1F6MQD7"/>
<protein>
    <submittedName>
        <fullName evidence="1">GxxExxY protein</fullName>
    </submittedName>
</protein>
<dbReference type="NCBIfam" id="TIGR04256">
    <property type="entry name" value="GxxExxY"/>
    <property type="match status" value="1"/>
</dbReference>
<dbReference type="InterPro" id="IPR026350">
    <property type="entry name" value="GxxExxY"/>
</dbReference>
<proteinExistence type="predicted"/>
<name>A0A1F6MQD7_9BACT</name>
<evidence type="ECO:0000313" key="2">
    <source>
        <dbReference type="Proteomes" id="UP000177457"/>
    </source>
</evidence>